<dbReference type="EMBL" id="RQTK01000232">
    <property type="protein sequence ID" value="RUS83741.1"/>
    <property type="molecule type" value="Genomic_DNA"/>
</dbReference>
<dbReference type="InterPro" id="IPR024079">
    <property type="entry name" value="MetalloPept_cat_dom_sf"/>
</dbReference>
<keyword evidence="3" id="KW-0645">Protease</keyword>
<feature type="domain" description="Peptidase M13 N-terminal" evidence="12">
    <location>
        <begin position="124"/>
        <end position="527"/>
    </location>
</feature>
<dbReference type="Proteomes" id="UP000271974">
    <property type="component" value="Unassembled WGS sequence"/>
</dbReference>
<feature type="domain" description="Peptidase M13 C-terminal" evidence="11">
    <location>
        <begin position="585"/>
        <end position="740"/>
    </location>
</feature>
<dbReference type="STRING" id="188477.A0A433TQD4"/>
<keyword evidence="9" id="KW-0325">Glycoprotein</keyword>
<keyword evidence="10" id="KW-1133">Transmembrane helix</keyword>
<evidence type="ECO:0000256" key="9">
    <source>
        <dbReference type="ARBA" id="ARBA00023180"/>
    </source>
</evidence>
<evidence type="ECO:0000256" key="1">
    <source>
        <dbReference type="ARBA" id="ARBA00001947"/>
    </source>
</evidence>
<keyword evidence="5" id="KW-0378">Hydrolase</keyword>
<feature type="transmembrane region" description="Helical" evidence="10">
    <location>
        <begin position="65"/>
        <end position="86"/>
    </location>
</feature>
<dbReference type="Pfam" id="PF05649">
    <property type="entry name" value="Peptidase_M13_N"/>
    <property type="match status" value="1"/>
</dbReference>
<evidence type="ECO:0008006" key="15">
    <source>
        <dbReference type="Google" id="ProtNLM"/>
    </source>
</evidence>
<dbReference type="GO" id="GO:0016485">
    <property type="term" value="P:protein processing"/>
    <property type="evidence" value="ECO:0007669"/>
    <property type="project" value="TreeGrafter"/>
</dbReference>
<dbReference type="GO" id="GO:0046872">
    <property type="term" value="F:metal ion binding"/>
    <property type="evidence" value="ECO:0007669"/>
    <property type="project" value="UniProtKB-KW"/>
</dbReference>
<protein>
    <recommendedName>
        <fullName evidence="15">Endothelin-converting enzyme 1</fullName>
    </recommendedName>
</protein>
<gene>
    <name evidence="13" type="ORF">EGW08_008492</name>
</gene>
<dbReference type="SUPFAM" id="SSF55486">
    <property type="entry name" value="Metalloproteases ('zincins'), catalytic domain"/>
    <property type="match status" value="1"/>
</dbReference>
<keyword evidence="6" id="KW-0862">Zinc</keyword>
<sequence length="742" mass="84057">MEFTEMSGQGYKRTNFEEDDYASNGGTPPPADFTHSVDFRGTAGGVRGLRLGLPSWKHRTTQEKVLLVLLAALALVVIILSGVMALTDAKVKELEMLNKKFCMTPECVNIASTMLTAMDRSVDPCEDFYTYACGGWVKNNPIPPGHSRWGTFDLMTQKNMLVMKNALDKPDGEFKSTAELKSKHYYLSCMDEDKLIEKAGGQPLLDLLAGLHWGLTIPAWGDSADWALPQDWSLDSRMEDLHLLSIGVFFSVYVAEDAKNSSANILQVDQSGLGLPDRNYYLNKTISEDKVLSAYLTYMTDVFTLLGAPNKTIIRSKMEDVILFETELANITTPNEDRRDERKMYHKMTLANLTRNFPRIKWLHLVNHLLSKVNLSVSPTEPVVVLAPEYLTALDALLTRYLDTEEGTRILNDYMLCHLVMDFASTLSKPFREAKRAFSEVMTGTKGNEDAWFNCISDTDSVLGFAVGALFVRETFKKGSKEEAQEMIENVRTAFTDNLPNLDWMDDATRAAALDKANAVTDMIGYPDYILDNQKLDNKYEDLKINKSNYFYNILEFTRYGFKKSYEKLRQVPLNEWAMSPSTVNAYYTPSKNTIVFPAGILQAPFYDRNFPKSLNYGAMGVVMGHELTHGFDDQGREYDKNGNMKNWWGADAVERFKKKTQCMIDQYDAYTLRGEHEHGKQTLGENIADNGGLKSAYNAYSNWVEKNGEEQLLPALNLNHRQLFFLSFAQVWCWNSKAESD</sequence>
<keyword evidence="10" id="KW-0812">Transmembrane</keyword>
<proteinExistence type="inferred from homology"/>
<dbReference type="InterPro" id="IPR000718">
    <property type="entry name" value="Peptidase_M13"/>
</dbReference>
<evidence type="ECO:0000256" key="2">
    <source>
        <dbReference type="ARBA" id="ARBA00007357"/>
    </source>
</evidence>
<feature type="non-terminal residue" evidence="13">
    <location>
        <position position="742"/>
    </location>
</feature>
<dbReference type="PANTHER" id="PTHR11733:SF167">
    <property type="entry name" value="FI17812P1-RELATED"/>
    <property type="match status" value="1"/>
</dbReference>
<dbReference type="InterPro" id="IPR008753">
    <property type="entry name" value="Peptidase_M13_N"/>
</dbReference>
<comment type="caution">
    <text evidence="13">The sequence shown here is derived from an EMBL/GenBank/DDBJ whole genome shotgun (WGS) entry which is preliminary data.</text>
</comment>
<keyword evidence="14" id="KW-1185">Reference proteome</keyword>
<comment type="cofactor">
    <cofactor evidence="1">
        <name>Zn(2+)</name>
        <dbReference type="ChEBI" id="CHEBI:29105"/>
    </cofactor>
</comment>
<dbReference type="InterPro" id="IPR018497">
    <property type="entry name" value="Peptidase_M13_C"/>
</dbReference>
<dbReference type="Pfam" id="PF01431">
    <property type="entry name" value="Peptidase_M13"/>
    <property type="match status" value="1"/>
</dbReference>
<dbReference type="PANTHER" id="PTHR11733">
    <property type="entry name" value="ZINC METALLOPROTEASE FAMILY M13 NEPRILYSIN-RELATED"/>
    <property type="match status" value="1"/>
</dbReference>
<evidence type="ECO:0000313" key="14">
    <source>
        <dbReference type="Proteomes" id="UP000271974"/>
    </source>
</evidence>
<keyword evidence="7" id="KW-0482">Metalloprotease</keyword>
<evidence type="ECO:0000259" key="12">
    <source>
        <dbReference type="Pfam" id="PF05649"/>
    </source>
</evidence>
<organism evidence="13 14">
    <name type="scientific">Elysia chlorotica</name>
    <name type="common">Eastern emerald elysia</name>
    <name type="synonym">Sea slug</name>
    <dbReference type="NCBI Taxonomy" id="188477"/>
    <lineage>
        <taxon>Eukaryota</taxon>
        <taxon>Metazoa</taxon>
        <taxon>Spiralia</taxon>
        <taxon>Lophotrochozoa</taxon>
        <taxon>Mollusca</taxon>
        <taxon>Gastropoda</taxon>
        <taxon>Heterobranchia</taxon>
        <taxon>Euthyneura</taxon>
        <taxon>Panpulmonata</taxon>
        <taxon>Sacoglossa</taxon>
        <taxon>Placobranchoidea</taxon>
        <taxon>Plakobranchidae</taxon>
        <taxon>Elysia</taxon>
    </lineage>
</organism>
<dbReference type="PROSITE" id="PS51885">
    <property type="entry name" value="NEPRILYSIN"/>
    <property type="match status" value="1"/>
</dbReference>
<dbReference type="OrthoDB" id="6475849at2759"/>
<dbReference type="AlphaFoldDB" id="A0A433TQD4"/>
<evidence type="ECO:0000256" key="4">
    <source>
        <dbReference type="ARBA" id="ARBA00022723"/>
    </source>
</evidence>
<dbReference type="CDD" id="cd08662">
    <property type="entry name" value="M13"/>
    <property type="match status" value="1"/>
</dbReference>
<name>A0A433TQD4_ELYCH</name>
<dbReference type="FunFam" id="3.40.390.10:FF:000076">
    <property type="entry name" value="membrane metallo-endopeptidase-like 1"/>
    <property type="match status" value="1"/>
</dbReference>
<dbReference type="Gene3D" id="1.10.1380.10">
    <property type="entry name" value="Neutral endopeptidase , domain2"/>
    <property type="match status" value="1"/>
</dbReference>
<dbReference type="Gene3D" id="3.40.390.10">
    <property type="entry name" value="Collagenase (Catalytic Domain)"/>
    <property type="match status" value="1"/>
</dbReference>
<evidence type="ECO:0000256" key="10">
    <source>
        <dbReference type="SAM" id="Phobius"/>
    </source>
</evidence>
<evidence type="ECO:0000256" key="6">
    <source>
        <dbReference type="ARBA" id="ARBA00022833"/>
    </source>
</evidence>
<evidence type="ECO:0000256" key="3">
    <source>
        <dbReference type="ARBA" id="ARBA00022670"/>
    </source>
</evidence>
<evidence type="ECO:0000259" key="11">
    <source>
        <dbReference type="Pfam" id="PF01431"/>
    </source>
</evidence>
<keyword evidence="4" id="KW-0479">Metal-binding</keyword>
<evidence type="ECO:0000313" key="13">
    <source>
        <dbReference type="EMBL" id="RUS83741.1"/>
    </source>
</evidence>
<evidence type="ECO:0000256" key="5">
    <source>
        <dbReference type="ARBA" id="ARBA00022801"/>
    </source>
</evidence>
<keyword evidence="10" id="KW-0472">Membrane</keyword>
<reference evidence="13 14" key="1">
    <citation type="submission" date="2019-01" db="EMBL/GenBank/DDBJ databases">
        <title>A draft genome assembly of the solar-powered sea slug Elysia chlorotica.</title>
        <authorList>
            <person name="Cai H."/>
            <person name="Li Q."/>
            <person name="Fang X."/>
            <person name="Li J."/>
            <person name="Curtis N.E."/>
            <person name="Altenburger A."/>
            <person name="Shibata T."/>
            <person name="Feng M."/>
            <person name="Maeda T."/>
            <person name="Schwartz J.A."/>
            <person name="Shigenobu S."/>
            <person name="Lundholm N."/>
            <person name="Nishiyama T."/>
            <person name="Yang H."/>
            <person name="Hasebe M."/>
            <person name="Li S."/>
            <person name="Pierce S.K."/>
            <person name="Wang J."/>
        </authorList>
    </citation>
    <scope>NUCLEOTIDE SEQUENCE [LARGE SCALE GENOMIC DNA]</scope>
    <source>
        <strain evidence="13">EC2010</strain>
        <tissue evidence="13">Whole organism of an adult</tissue>
    </source>
</reference>
<evidence type="ECO:0000256" key="8">
    <source>
        <dbReference type="ARBA" id="ARBA00023157"/>
    </source>
</evidence>
<dbReference type="InterPro" id="IPR042089">
    <property type="entry name" value="Peptidase_M13_dom_2"/>
</dbReference>
<dbReference type="PRINTS" id="PR00786">
    <property type="entry name" value="NEPRILYSIN"/>
</dbReference>
<accession>A0A433TQD4</accession>
<comment type="similarity">
    <text evidence="2">Belongs to the peptidase M13 family.</text>
</comment>
<dbReference type="GO" id="GO:0004222">
    <property type="term" value="F:metalloendopeptidase activity"/>
    <property type="evidence" value="ECO:0007669"/>
    <property type="project" value="InterPro"/>
</dbReference>
<keyword evidence="8" id="KW-1015">Disulfide bond</keyword>
<dbReference type="GO" id="GO:0005886">
    <property type="term" value="C:plasma membrane"/>
    <property type="evidence" value="ECO:0007669"/>
    <property type="project" value="TreeGrafter"/>
</dbReference>
<evidence type="ECO:0000256" key="7">
    <source>
        <dbReference type="ARBA" id="ARBA00023049"/>
    </source>
</evidence>